<dbReference type="OrthoDB" id="9774290at2"/>
<accession>E4KNR0</accession>
<dbReference type="Proteomes" id="UP000005990">
    <property type="component" value="Unassembled WGS sequence"/>
</dbReference>
<dbReference type="GO" id="GO:0031388">
    <property type="term" value="P:organic acid phosphorylation"/>
    <property type="evidence" value="ECO:0007669"/>
    <property type="project" value="InterPro"/>
</dbReference>
<reference evidence="1 2" key="1">
    <citation type="submission" date="2010-10" db="EMBL/GenBank/DDBJ databases">
        <authorList>
            <person name="Durkin A.S."/>
            <person name="Madupu R."/>
            <person name="Torralba M."/>
            <person name="Gillis M."/>
            <person name="Methe B."/>
            <person name="Sutton G."/>
            <person name="Nelson K.E."/>
        </authorList>
    </citation>
    <scope>NUCLEOTIDE SEQUENCE [LARGE SCALE GENOMIC DNA]</scope>
    <source>
        <strain evidence="1 2">ACS-139-V-Col8</strain>
    </source>
</reference>
<dbReference type="AlphaFoldDB" id="E4KNR0"/>
<organism evidence="1 2">
    <name type="scientific">Eremococcus coleocola ACS-139-V-Col8</name>
    <dbReference type="NCBI Taxonomy" id="908337"/>
    <lineage>
        <taxon>Bacteria</taxon>
        <taxon>Bacillati</taxon>
        <taxon>Bacillota</taxon>
        <taxon>Bacilli</taxon>
        <taxon>Lactobacillales</taxon>
        <taxon>Aerococcaceae</taxon>
        <taxon>Eremococcus</taxon>
    </lineage>
</organism>
<dbReference type="GO" id="GO:0008887">
    <property type="term" value="F:glycerate kinase activity"/>
    <property type="evidence" value="ECO:0007669"/>
    <property type="project" value="InterPro"/>
</dbReference>
<dbReference type="SUPFAM" id="SSF110738">
    <property type="entry name" value="Glycerate kinase I"/>
    <property type="match status" value="1"/>
</dbReference>
<proteinExistence type="predicted"/>
<dbReference type="Gene3D" id="3.40.50.10350">
    <property type="entry name" value="Glycerate kinase, domain 1"/>
    <property type="match status" value="1"/>
</dbReference>
<sequence length="73" mass="7923">MGVAQLANKYQVPLIGIAGHLGQDLIPLYRAGFTALFSINPRPQSLAHALNLGPKNLETLAYNLSRLLTKTTH</sequence>
<dbReference type="eggNOG" id="COG1929">
    <property type="taxonomic scope" value="Bacteria"/>
</dbReference>
<dbReference type="Pfam" id="PF02595">
    <property type="entry name" value="Gly_kinase"/>
    <property type="match status" value="1"/>
</dbReference>
<comment type="caution">
    <text evidence="1">The sequence shown here is derived from an EMBL/GenBank/DDBJ whole genome shotgun (WGS) entry which is preliminary data.</text>
</comment>
<name>E4KNR0_9LACT</name>
<dbReference type="InterPro" id="IPR004381">
    <property type="entry name" value="Glycerate_kinase"/>
</dbReference>
<protein>
    <recommendedName>
        <fullName evidence="3">Glycerate kinase</fullName>
    </recommendedName>
</protein>
<dbReference type="InterPro" id="IPR036129">
    <property type="entry name" value="Glycerate_kinase_sf"/>
</dbReference>
<evidence type="ECO:0000313" key="2">
    <source>
        <dbReference type="Proteomes" id="UP000005990"/>
    </source>
</evidence>
<evidence type="ECO:0008006" key="3">
    <source>
        <dbReference type="Google" id="ProtNLM"/>
    </source>
</evidence>
<dbReference type="STRING" id="908337.HMPREF9257_1104"/>
<dbReference type="EMBL" id="AENN01000013">
    <property type="protein sequence ID" value="EFR31420.1"/>
    <property type="molecule type" value="Genomic_DNA"/>
</dbReference>
<dbReference type="InterPro" id="IPR018197">
    <property type="entry name" value="Glycerate_kinase_RE-like"/>
</dbReference>
<gene>
    <name evidence="1" type="ORF">HMPREF9257_1104</name>
</gene>
<keyword evidence="2" id="KW-1185">Reference proteome</keyword>
<evidence type="ECO:0000313" key="1">
    <source>
        <dbReference type="EMBL" id="EFR31420.1"/>
    </source>
</evidence>